<dbReference type="Pfam" id="PF13508">
    <property type="entry name" value="Acetyltransf_7"/>
    <property type="match status" value="1"/>
</dbReference>
<dbReference type="PANTHER" id="PTHR43617:SF38">
    <property type="entry name" value="N-ACETYLTRANSFERASE DOMAIN-CONTAINING PROTEIN"/>
    <property type="match status" value="1"/>
</dbReference>
<dbReference type="PANTHER" id="PTHR43617">
    <property type="entry name" value="L-AMINO ACID N-ACETYLTRANSFERASE"/>
    <property type="match status" value="1"/>
</dbReference>
<dbReference type="CDD" id="cd04301">
    <property type="entry name" value="NAT_SF"/>
    <property type="match status" value="1"/>
</dbReference>
<feature type="domain" description="N-acetyltransferase" evidence="1">
    <location>
        <begin position="41"/>
        <end position="184"/>
    </location>
</feature>
<proteinExistence type="predicted"/>
<dbReference type="InterPro" id="IPR000182">
    <property type="entry name" value="GNAT_dom"/>
</dbReference>
<comment type="caution">
    <text evidence="2">The sequence shown here is derived from an EMBL/GenBank/DDBJ whole genome shotgun (WGS) entry which is preliminary data.</text>
</comment>
<dbReference type="Gene3D" id="3.40.630.30">
    <property type="match status" value="1"/>
</dbReference>
<dbReference type="InterPro" id="IPR016181">
    <property type="entry name" value="Acyl_CoA_acyltransferase"/>
</dbReference>
<dbReference type="AlphaFoldDB" id="A0A433Q9J7"/>
<dbReference type="SUPFAM" id="SSF55729">
    <property type="entry name" value="Acyl-CoA N-acyltransferases (Nat)"/>
    <property type="match status" value="1"/>
</dbReference>
<protein>
    <submittedName>
        <fullName evidence="2">Acyl-CoA N-acyltransferase</fullName>
    </submittedName>
</protein>
<sequence>MAPQEIYIRNVLLSDVQYVERLYKIINSAYRTDESWTTEPPELVNGDRITRDGIRDLIQRNGDPNHILLAFLPSDEEGRPDDVVGTIEVKPDRTQRWGLIGLLSVDPTQQSRGIGGRLMRAAQEFIRDELEYEEARLMVIKERSDIIVWYRKLGFEETGGGERLRHPSFPKEGLVFTVFKKRLV</sequence>
<reference evidence="2 3" key="1">
    <citation type="journal article" date="2018" name="New Phytol.">
        <title>Phylogenomics of Endogonaceae and evolution of mycorrhizas within Mucoromycota.</title>
        <authorList>
            <person name="Chang Y."/>
            <person name="Desiro A."/>
            <person name="Na H."/>
            <person name="Sandor L."/>
            <person name="Lipzen A."/>
            <person name="Clum A."/>
            <person name="Barry K."/>
            <person name="Grigoriev I.V."/>
            <person name="Martin F.M."/>
            <person name="Stajich J.E."/>
            <person name="Smith M.E."/>
            <person name="Bonito G."/>
            <person name="Spatafora J.W."/>
        </authorList>
    </citation>
    <scope>NUCLEOTIDE SEQUENCE [LARGE SCALE GENOMIC DNA]</scope>
    <source>
        <strain evidence="2 3">AD002</strain>
    </source>
</reference>
<dbReference type="InterPro" id="IPR050276">
    <property type="entry name" value="MshD_Acetyltransferase"/>
</dbReference>
<dbReference type="EMBL" id="RBNJ01010448">
    <property type="protein sequence ID" value="RUS26432.1"/>
    <property type="molecule type" value="Genomic_DNA"/>
</dbReference>
<evidence type="ECO:0000313" key="2">
    <source>
        <dbReference type="EMBL" id="RUS26432.1"/>
    </source>
</evidence>
<gene>
    <name evidence="2" type="ORF">BC938DRAFT_470773</name>
</gene>
<evidence type="ECO:0000259" key="1">
    <source>
        <dbReference type="PROSITE" id="PS51186"/>
    </source>
</evidence>
<evidence type="ECO:0000313" key="3">
    <source>
        <dbReference type="Proteomes" id="UP000274822"/>
    </source>
</evidence>
<dbReference type="Proteomes" id="UP000274822">
    <property type="component" value="Unassembled WGS sequence"/>
</dbReference>
<keyword evidence="3" id="KW-1185">Reference proteome</keyword>
<accession>A0A433Q9J7</accession>
<keyword evidence="2" id="KW-0012">Acyltransferase</keyword>
<dbReference type="GO" id="GO:0016747">
    <property type="term" value="F:acyltransferase activity, transferring groups other than amino-acyl groups"/>
    <property type="evidence" value="ECO:0007669"/>
    <property type="project" value="InterPro"/>
</dbReference>
<dbReference type="PROSITE" id="PS51186">
    <property type="entry name" value="GNAT"/>
    <property type="match status" value="1"/>
</dbReference>
<organism evidence="2 3">
    <name type="scientific">Jimgerdemannia flammicorona</name>
    <dbReference type="NCBI Taxonomy" id="994334"/>
    <lineage>
        <taxon>Eukaryota</taxon>
        <taxon>Fungi</taxon>
        <taxon>Fungi incertae sedis</taxon>
        <taxon>Mucoromycota</taxon>
        <taxon>Mucoromycotina</taxon>
        <taxon>Endogonomycetes</taxon>
        <taxon>Endogonales</taxon>
        <taxon>Endogonaceae</taxon>
        <taxon>Jimgerdemannia</taxon>
    </lineage>
</organism>
<keyword evidence="2" id="KW-0808">Transferase</keyword>
<name>A0A433Q9J7_9FUNG</name>